<protein>
    <submittedName>
        <fullName evidence="2">Homeobox domain-containing protein</fullName>
    </submittedName>
</protein>
<reference evidence="2" key="1">
    <citation type="submission" date="2016-11" db="UniProtKB">
        <authorList>
            <consortium name="WormBaseParasite"/>
        </authorList>
    </citation>
    <scope>IDENTIFICATION</scope>
    <source>
        <strain evidence="2">KR3021</strain>
    </source>
</reference>
<dbReference type="Proteomes" id="UP000095286">
    <property type="component" value="Unplaced"/>
</dbReference>
<evidence type="ECO:0000313" key="2">
    <source>
        <dbReference type="WBParaSite" id="RSKR_0000334300.1"/>
    </source>
</evidence>
<organism evidence="1 2">
    <name type="scientific">Rhabditophanes sp. KR3021</name>
    <dbReference type="NCBI Taxonomy" id="114890"/>
    <lineage>
        <taxon>Eukaryota</taxon>
        <taxon>Metazoa</taxon>
        <taxon>Ecdysozoa</taxon>
        <taxon>Nematoda</taxon>
        <taxon>Chromadorea</taxon>
        <taxon>Rhabditida</taxon>
        <taxon>Tylenchina</taxon>
        <taxon>Panagrolaimomorpha</taxon>
        <taxon>Strongyloidoidea</taxon>
        <taxon>Alloionematidae</taxon>
        <taxon>Rhabditophanes</taxon>
    </lineage>
</organism>
<sequence>MGLYDQLGQQQQQLSSMMIPIKTEMQNMMLGSDRHNMMVSNIKSEHLMGPLRNDISSNKSNFMFNSDQITSLCQALHQNGNLEKLHQFICSIPEEYHKTEPVLKSLAHIHFERENFKELYRLIETNNFSSDNHTQLQNLWLSGHYLEAEKLRGRDLGAVGKYRIRKKYPFPQTIWDGEHTSYCFREKSRLVLRDSYKKNSYPSPAQKKELAENTHLTVTQVSNWFKNRRQRDRAATDTTKDKSGRCRDDDSFDSMDDEDEDEENFPNNSNLLNRHTDTSKGHSSGLNLGMGNSMSSVNPILQSFNNTSHHLNPSDFMVASVQQPNLLSFYGQQQLQPSLGSSGGNNYFGNHDVSMMAAAANMGHCYQPL</sequence>
<dbReference type="WBParaSite" id="RSKR_0000334300.1">
    <property type="protein sequence ID" value="RSKR_0000334300.1"/>
    <property type="gene ID" value="RSKR_0000334300"/>
</dbReference>
<proteinExistence type="predicted"/>
<accession>A0AC35TRS6</accession>
<name>A0AC35TRS6_9BILA</name>
<evidence type="ECO:0000313" key="1">
    <source>
        <dbReference type="Proteomes" id="UP000095286"/>
    </source>
</evidence>